<keyword evidence="3" id="KW-1185">Reference proteome</keyword>
<organism evidence="2 3">
    <name type="scientific">Costertonia aggregata</name>
    <dbReference type="NCBI Taxonomy" id="343403"/>
    <lineage>
        <taxon>Bacteria</taxon>
        <taxon>Pseudomonadati</taxon>
        <taxon>Bacteroidota</taxon>
        <taxon>Flavobacteriia</taxon>
        <taxon>Flavobacteriales</taxon>
        <taxon>Flavobacteriaceae</taxon>
        <taxon>Costertonia</taxon>
    </lineage>
</organism>
<accession>A0A7H9ASN5</accession>
<keyword evidence="1" id="KW-0732">Signal</keyword>
<gene>
    <name evidence="2" type="ORF">HYG79_13730</name>
</gene>
<reference evidence="2 3" key="1">
    <citation type="journal article" date="2006" name="Int. J. Syst. Evol. Microbiol.">
        <title>Costertonia aggregata gen. nov., sp. nov., a mesophilic marine bacterium of the family Flavobacteriaceae, isolated from a mature biofilm.</title>
        <authorList>
            <person name="Kwon K.K."/>
            <person name="Lee Y.K."/>
            <person name="Lee H.K."/>
        </authorList>
    </citation>
    <scope>NUCLEOTIDE SEQUENCE [LARGE SCALE GENOMIC DNA]</scope>
    <source>
        <strain evidence="2 3">KCCM 42265</strain>
    </source>
</reference>
<dbReference type="RefSeq" id="WP_179242642.1">
    <property type="nucleotide sequence ID" value="NZ_CP058595.1"/>
</dbReference>
<dbReference type="KEGG" id="cagg:HYG79_13730"/>
<dbReference type="EMBL" id="CP058595">
    <property type="protein sequence ID" value="QLG46362.1"/>
    <property type="molecule type" value="Genomic_DNA"/>
</dbReference>
<protein>
    <submittedName>
        <fullName evidence="2">Uncharacterized protein</fullName>
    </submittedName>
</protein>
<name>A0A7H9ASN5_9FLAO</name>
<sequence>MKAVLTLLFVLTFGVTALANTNKTAVVKVETVQMNVVLDTAAETVSAYEINTNTANSVARLYKFKNSRVKKALAFTTKRNMAKLA</sequence>
<proteinExistence type="predicted"/>
<feature type="signal peptide" evidence="1">
    <location>
        <begin position="1"/>
        <end position="19"/>
    </location>
</feature>
<evidence type="ECO:0000313" key="2">
    <source>
        <dbReference type="EMBL" id="QLG46362.1"/>
    </source>
</evidence>
<evidence type="ECO:0000313" key="3">
    <source>
        <dbReference type="Proteomes" id="UP000509302"/>
    </source>
</evidence>
<dbReference type="Proteomes" id="UP000509302">
    <property type="component" value="Chromosome"/>
</dbReference>
<evidence type="ECO:0000256" key="1">
    <source>
        <dbReference type="SAM" id="SignalP"/>
    </source>
</evidence>
<dbReference type="AlphaFoldDB" id="A0A7H9ASN5"/>
<feature type="chain" id="PRO_5028822425" evidence="1">
    <location>
        <begin position="20"/>
        <end position="85"/>
    </location>
</feature>